<dbReference type="RefSeq" id="WP_184100002.1">
    <property type="nucleotide sequence ID" value="NZ_JACIJH010000012.1"/>
</dbReference>
<dbReference type="Proteomes" id="UP000537161">
    <property type="component" value="Unassembled WGS sequence"/>
</dbReference>
<accession>A0A7W9B7S8</accession>
<proteinExistence type="predicted"/>
<protein>
    <submittedName>
        <fullName evidence="1">Uncharacterized protein</fullName>
    </submittedName>
</protein>
<dbReference type="AlphaFoldDB" id="A0A7W9B7S8"/>
<evidence type="ECO:0000313" key="1">
    <source>
        <dbReference type="EMBL" id="MBB5707793.1"/>
    </source>
</evidence>
<reference evidence="1 2" key="1">
    <citation type="submission" date="2020-08" db="EMBL/GenBank/DDBJ databases">
        <title>Genomic Encyclopedia of Type Strains, Phase IV (KMG-IV): sequencing the most valuable type-strain genomes for metagenomic binning, comparative biology and taxonomic classification.</title>
        <authorList>
            <person name="Goeker M."/>
        </authorList>
    </citation>
    <scope>NUCLEOTIDE SEQUENCE [LARGE SCALE GENOMIC DNA]</scope>
    <source>
        <strain evidence="1 2">DSM 27163</strain>
    </source>
</reference>
<dbReference type="EMBL" id="JACIJH010000012">
    <property type="protein sequence ID" value="MBB5707793.1"/>
    <property type="molecule type" value="Genomic_DNA"/>
</dbReference>
<organism evidence="1 2">
    <name type="scientific">Sphingopyxis panaciterrulae</name>
    <dbReference type="NCBI Taxonomy" id="462372"/>
    <lineage>
        <taxon>Bacteria</taxon>
        <taxon>Pseudomonadati</taxon>
        <taxon>Pseudomonadota</taxon>
        <taxon>Alphaproteobacteria</taxon>
        <taxon>Sphingomonadales</taxon>
        <taxon>Sphingomonadaceae</taxon>
        <taxon>Sphingopyxis</taxon>
    </lineage>
</organism>
<gene>
    <name evidence="1" type="ORF">FHR21_003161</name>
</gene>
<name>A0A7W9B7S8_9SPHN</name>
<keyword evidence="2" id="KW-1185">Reference proteome</keyword>
<comment type="caution">
    <text evidence="1">The sequence shown here is derived from an EMBL/GenBank/DDBJ whole genome shotgun (WGS) entry which is preliminary data.</text>
</comment>
<evidence type="ECO:0000313" key="2">
    <source>
        <dbReference type="Proteomes" id="UP000537161"/>
    </source>
</evidence>
<sequence>MTSALWHLFSAPVSIVAGTSFSPNASFTDVAFETIEPVAGIRTRRDRRDKRDECGRYISNHGSARQYAGRRIYLIASFEG</sequence>